<reference evidence="3" key="1">
    <citation type="journal article" date="2021" name="Proc. Natl. Acad. Sci. U.S.A.">
        <title>A Catalog of Tens of Thousands of Viruses from Human Metagenomes Reveals Hidden Associations with Chronic Diseases.</title>
        <authorList>
            <person name="Tisza M.J."/>
            <person name="Buck C.B."/>
        </authorList>
    </citation>
    <scope>NUCLEOTIDE SEQUENCE</scope>
    <source>
        <strain evidence="3">Ctr0N4</strain>
    </source>
</reference>
<keyword evidence="1" id="KW-0175">Coiled coil</keyword>
<protein>
    <submittedName>
        <fullName evidence="3">Uncharacterized protein</fullName>
    </submittedName>
</protein>
<proteinExistence type="predicted"/>
<keyword evidence="2" id="KW-0812">Transmembrane</keyword>
<evidence type="ECO:0000313" key="3">
    <source>
        <dbReference type="EMBL" id="DAD75599.1"/>
    </source>
</evidence>
<accession>A0A8S5M0L9</accession>
<dbReference type="EMBL" id="BK014786">
    <property type="protein sequence ID" value="DAD75599.1"/>
    <property type="molecule type" value="Genomic_DNA"/>
</dbReference>
<keyword evidence="2" id="KW-0472">Membrane</keyword>
<evidence type="ECO:0000256" key="1">
    <source>
        <dbReference type="SAM" id="Coils"/>
    </source>
</evidence>
<feature type="coiled-coil region" evidence="1">
    <location>
        <begin position="25"/>
        <end position="66"/>
    </location>
</feature>
<evidence type="ECO:0000256" key="2">
    <source>
        <dbReference type="SAM" id="Phobius"/>
    </source>
</evidence>
<organism evidence="3">
    <name type="scientific">Siphoviridae sp. ctr0N4</name>
    <dbReference type="NCBI Taxonomy" id="2826473"/>
    <lineage>
        <taxon>Viruses</taxon>
        <taxon>Duplodnaviria</taxon>
        <taxon>Heunggongvirae</taxon>
        <taxon>Uroviricota</taxon>
        <taxon>Caudoviricetes</taxon>
    </lineage>
</organism>
<name>A0A8S5M0L9_9CAUD</name>
<sequence>MTDTAMRQAVKAGEGFIRVMKADREQQLQREVSFLEAEREENEATIENLRARLEATRKAQAKAELRTLIVLCAALAELSAIALLIGMSL</sequence>
<feature type="transmembrane region" description="Helical" evidence="2">
    <location>
        <begin position="67"/>
        <end position="87"/>
    </location>
</feature>
<keyword evidence="2" id="KW-1133">Transmembrane helix</keyword>